<accession>A0ABT0A8W4</accession>
<keyword evidence="3" id="KW-1185">Reference proteome</keyword>
<dbReference type="InterPro" id="IPR058531">
    <property type="entry name" value="Baseplate_J_M"/>
</dbReference>
<dbReference type="PIRSF" id="PIRSF020481">
    <property type="entry name" value="BAP"/>
    <property type="match status" value="1"/>
</dbReference>
<evidence type="ECO:0000313" key="3">
    <source>
        <dbReference type="Proteomes" id="UP001162802"/>
    </source>
</evidence>
<name>A0ABT0A8W4_9SPHN</name>
<proteinExistence type="predicted"/>
<dbReference type="Proteomes" id="UP001162802">
    <property type="component" value="Unassembled WGS sequence"/>
</dbReference>
<evidence type="ECO:0000259" key="1">
    <source>
        <dbReference type="Pfam" id="PF26078"/>
    </source>
</evidence>
<feature type="domain" description="Baseplate J-like central" evidence="1">
    <location>
        <begin position="133"/>
        <end position="205"/>
    </location>
</feature>
<dbReference type="RefSeq" id="WP_243796878.1">
    <property type="nucleotide sequence ID" value="NZ_JALHAT010000003.1"/>
</dbReference>
<dbReference type="PANTHER" id="PTHR35862:SF1">
    <property type="entry name" value="FELS-2 PROPHAGE PROTEIN"/>
    <property type="match status" value="1"/>
</dbReference>
<organism evidence="2 3">
    <name type="scientific">Novosphingobium mangrovi</name>
    <name type="common">ex Hu et al. 2023</name>
    <dbReference type="NCBI Taxonomy" id="2930094"/>
    <lineage>
        <taxon>Bacteria</taxon>
        <taxon>Pseudomonadati</taxon>
        <taxon>Pseudomonadota</taxon>
        <taxon>Alphaproteobacteria</taxon>
        <taxon>Sphingomonadales</taxon>
        <taxon>Sphingomonadaceae</taxon>
        <taxon>Novosphingobium</taxon>
    </lineage>
</organism>
<comment type="caution">
    <text evidence="2">The sequence shown here is derived from an EMBL/GenBank/DDBJ whole genome shotgun (WGS) entry which is preliminary data.</text>
</comment>
<dbReference type="InterPro" id="IPR052726">
    <property type="entry name" value="Phage_Baseplate_Hub"/>
</dbReference>
<dbReference type="InterPro" id="IPR014507">
    <property type="entry name" value="Baseplate_assembly_J_pred"/>
</dbReference>
<dbReference type="EMBL" id="JALHAT010000003">
    <property type="protein sequence ID" value="MCJ1959640.1"/>
    <property type="molecule type" value="Genomic_DNA"/>
</dbReference>
<dbReference type="PANTHER" id="PTHR35862">
    <property type="entry name" value="FELS-2 PROPHAGE PROTEIN"/>
    <property type="match status" value="1"/>
</dbReference>
<reference evidence="2" key="1">
    <citation type="submission" date="2022-03" db="EMBL/GenBank/DDBJ databases">
        <title>Identification of a novel bacterium isolated from mangrove sediments.</title>
        <authorList>
            <person name="Pan X."/>
        </authorList>
    </citation>
    <scope>NUCLEOTIDE SEQUENCE</scope>
    <source>
        <strain evidence="2">B2637</strain>
    </source>
</reference>
<dbReference type="Pfam" id="PF26078">
    <property type="entry name" value="Baseplate_J_M"/>
    <property type="match status" value="1"/>
</dbReference>
<protein>
    <submittedName>
        <fullName evidence="2">Baseplate J/gp47 family protein</fullName>
    </submittedName>
</protein>
<gene>
    <name evidence="2" type="ORF">MTR65_02955</name>
</gene>
<evidence type="ECO:0000313" key="2">
    <source>
        <dbReference type="EMBL" id="MCJ1959640.1"/>
    </source>
</evidence>
<sequence>MVGSIASSPAVDLSALPSPEIVPAPDFEVRLADKIARLVARHPAFTALVESDPAIKLLEADSYDELVLAQACNDAARSMLLAFARGANLDQLGALMDVPRLTLAAATSEAGAVMESDTDFRQRIQLAPHRFSVAGPGLAYVFHARAAHGDVADATAVSPAPGDVVVTVLARSGNGVPSAAVLGAVNMALQDSAVRPMTDRVTVQAVQLVDFAVEAELDVFAGPDRELILDAARASLSAHLAEVRRLDRDIVRSALIAALHVGNVQRVRLISPPADIPISAAQIGNPTRTALSIVESPL</sequence>